<evidence type="ECO:0000313" key="3">
    <source>
        <dbReference type="Proteomes" id="UP000243459"/>
    </source>
</evidence>
<dbReference type="AlphaFoldDB" id="A0A5P1ELS9"/>
<dbReference type="EMBL" id="CM007387">
    <property type="protein sequence ID" value="ONK65511.1"/>
    <property type="molecule type" value="Genomic_DNA"/>
</dbReference>
<dbReference type="Pfam" id="PF03171">
    <property type="entry name" value="2OG-FeII_Oxy"/>
    <property type="match status" value="1"/>
</dbReference>
<dbReference type="Gene3D" id="2.60.120.330">
    <property type="entry name" value="B-lactam Antibiotic, Isopenicillin N Synthase, Chain"/>
    <property type="match status" value="1"/>
</dbReference>
<dbReference type="SUPFAM" id="SSF51197">
    <property type="entry name" value="Clavaminate synthase-like"/>
    <property type="match status" value="1"/>
</dbReference>
<sequence>MIQTPSPFCAKMIMSTAFRFVWMGSGLLHVSPRPNTFVINIGDTFMAQTNKRYKSCMHRAVVSSTTTRKTMVYFVSPEMDKTVRPPEELVDAEHPRAYPDFTWGMLKEFTRKHHTPDTQTLTAFVEWLKKKKEKESGNE</sequence>
<dbReference type="Proteomes" id="UP000243459">
    <property type="component" value="Chromosome 7"/>
</dbReference>
<proteinExistence type="predicted"/>
<dbReference type="InterPro" id="IPR027443">
    <property type="entry name" value="IPNS-like_sf"/>
</dbReference>
<feature type="domain" description="Isopenicillin N synthase-like Fe(2+) 2OG dioxygenase" evidence="1">
    <location>
        <begin position="25"/>
        <end position="77"/>
    </location>
</feature>
<keyword evidence="3" id="KW-1185">Reference proteome</keyword>
<organism evidence="2 3">
    <name type="scientific">Asparagus officinalis</name>
    <name type="common">Garden asparagus</name>
    <dbReference type="NCBI Taxonomy" id="4686"/>
    <lineage>
        <taxon>Eukaryota</taxon>
        <taxon>Viridiplantae</taxon>
        <taxon>Streptophyta</taxon>
        <taxon>Embryophyta</taxon>
        <taxon>Tracheophyta</taxon>
        <taxon>Spermatophyta</taxon>
        <taxon>Magnoliopsida</taxon>
        <taxon>Liliopsida</taxon>
        <taxon>Asparagales</taxon>
        <taxon>Asparagaceae</taxon>
        <taxon>Asparagoideae</taxon>
        <taxon>Asparagus</taxon>
    </lineage>
</organism>
<dbReference type="Gramene" id="ONK65511">
    <property type="protein sequence ID" value="ONK65511"/>
    <property type="gene ID" value="A4U43_C07F37860"/>
</dbReference>
<protein>
    <recommendedName>
        <fullName evidence="1">Isopenicillin N synthase-like Fe(2+) 2OG dioxygenase domain-containing protein</fullName>
    </recommendedName>
</protein>
<evidence type="ECO:0000313" key="2">
    <source>
        <dbReference type="EMBL" id="ONK65511.1"/>
    </source>
</evidence>
<gene>
    <name evidence="2" type="ORF">A4U43_C07F37860</name>
</gene>
<accession>A0A5P1ELS9</accession>
<dbReference type="PANTHER" id="PTHR47990">
    <property type="entry name" value="2-OXOGLUTARATE (2OG) AND FE(II)-DEPENDENT OXYGENASE SUPERFAMILY PROTEIN-RELATED"/>
    <property type="match status" value="1"/>
</dbReference>
<reference evidence="3" key="1">
    <citation type="journal article" date="2017" name="Nat. Commun.">
        <title>The asparagus genome sheds light on the origin and evolution of a young Y chromosome.</title>
        <authorList>
            <person name="Harkess A."/>
            <person name="Zhou J."/>
            <person name="Xu C."/>
            <person name="Bowers J.E."/>
            <person name="Van der Hulst R."/>
            <person name="Ayyampalayam S."/>
            <person name="Mercati F."/>
            <person name="Riccardi P."/>
            <person name="McKain M.R."/>
            <person name="Kakrana A."/>
            <person name="Tang H."/>
            <person name="Ray J."/>
            <person name="Groenendijk J."/>
            <person name="Arikit S."/>
            <person name="Mathioni S.M."/>
            <person name="Nakano M."/>
            <person name="Shan H."/>
            <person name="Telgmann-Rauber A."/>
            <person name="Kanno A."/>
            <person name="Yue Z."/>
            <person name="Chen H."/>
            <person name="Li W."/>
            <person name="Chen Y."/>
            <person name="Xu X."/>
            <person name="Zhang Y."/>
            <person name="Luo S."/>
            <person name="Chen H."/>
            <person name="Gao J."/>
            <person name="Mao Z."/>
            <person name="Pires J.C."/>
            <person name="Luo M."/>
            <person name="Kudrna D."/>
            <person name="Wing R.A."/>
            <person name="Meyers B.C."/>
            <person name="Yi K."/>
            <person name="Kong H."/>
            <person name="Lavrijsen P."/>
            <person name="Sunseri F."/>
            <person name="Falavigna A."/>
            <person name="Ye Y."/>
            <person name="Leebens-Mack J.H."/>
            <person name="Chen G."/>
        </authorList>
    </citation>
    <scope>NUCLEOTIDE SEQUENCE [LARGE SCALE GENOMIC DNA]</scope>
    <source>
        <strain evidence="3">cv. DH0086</strain>
    </source>
</reference>
<name>A0A5P1ELS9_ASPOF</name>
<dbReference type="InterPro" id="IPR044861">
    <property type="entry name" value="IPNS-like_FE2OG_OXY"/>
</dbReference>
<evidence type="ECO:0000259" key="1">
    <source>
        <dbReference type="Pfam" id="PF03171"/>
    </source>
</evidence>
<dbReference type="InterPro" id="IPR050231">
    <property type="entry name" value="Iron_ascorbate_oxido_reductase"/>
</dbReference>